<evidence type="ECO:0000313" key="2">
    <source>
        <dbReference type="Proteomes" id="UP000073601"/>
    </source>
</evidence>
<proteinExistence type="predicted"/>
<name>A0A128F8M9_9GAMM</name>
<organism evidence="1 2">
    <name type="scientific">Grimontia marina</name>
    <dbReference type="NCBI Taxonomy" id="646534"/>
    <lineage>
        <taxon>Bacteria</taxon>
        <taxon>Pseudomonadati</taxon>
        <taxon>Pseudomonadota</taxon>
        <taxon>Gammaproteobacteria</taxon>
        <taxon>Vibrionales</taxon>
        <taxon>Vibrionaceae</taxon>
        <taxon>Grimontia</taxon>
    </lineage>
</organism>
<protein>
    <submittedName>
        <fullName evidence="1">Uncharacterized protein</fullName>
    </submittedName>
</protein>
<accession>A0A128F8M9</accession>
<sequence>MDKKSHAAVQWIESRAYEDTANPEWPPEVYFLLHLVRENAKKARAADEEEIGEQSVRQSG</sequence>
<gene>
    <name evidence="1" type="ORF">GMA8713_02508</name>
</gene>
<evidence type="ECO:0000313" key="1">
    <source>
        <dbReference type="EMBL" id="CZF83167.1"/>
    </source>
</evidence>
<dbReference type="EMBL" id="FIZY01000021">
    <property type="protein sequence ID" value="CZF83167.1"/>
    <property type="molecule type" value="Genomic_DNA"/>
</dbReference>
<reference evidence="2" key="1">
    <citation type="submission" date="2016-02" db="EMBL/GenBank/DDBJ databases">
        <authorList>
            <person name="Rodrigo-Torres Lidia"/>
            <person name="Arahal R.David."/>
        </authorList>
    </citation>
    <scope>NUCLEOTIDE SEQUENCE [LARGE SCALE GENOMIC DNA]</scope>
    <source>
        <strain evidence="2">CECT 8713</strain>
    </source>
</reference>
<keyword evidence="2" id="KW-1185">Reference proteome</keyword>
<dbReference type="AlphaFoldDB" id="A0A128F8M9"/>
<dbReference type="Proteomes" id="UP000073601">
    <property type="component" value="Unassembled WGS sequence"/>
</dbReference>
<dbReference type="RefSeq" id="WP_062710080.1">
    <property type="nucleotide sequence ID" value="NZ_CAWRCI010000021.1"/>
</dbReference>